<protein>
    <submittedName>
        <fullName evidence="2">4-carboxymuconolactone decarboxylase</fullName>
    </submittedName>
</protein>
<sequence>MPETTPSPLRATIGDLAPKIVQLTEDVLFGDVWERPELAKRDRSLLTLSSLLTGGSTVQLDAHIRIGRDNGLTEAEIVEAFTHLAFYAGWPKALSAIDVAKRVFAE</sequence>
<dbReference type="Gene3D" id="1.20.1290.10">
    <property type="entry name" value="AhpD-like"/>
    <property type="match status" value="1"/>
</dbReference>
<proteinExistence type="predicted"/>
<dbReference type="AlphaFoldDB" id="A0A3Q9USD8"/>
<evidence type="ECO:0000313" key="2">
    <source>
        <dbReference type="EMBL" id="AZZ53017.1"/>
    </source>
</evidence>
<accession>A0A3Q9USD8</accession>
<dbReference type="InterPro" id="IPR029032">
    <property type="entry name" value="AhpD-like"/>
</dbReference>
<reference evidence="2 3" key="1">
    <citation type="submission" date="2018-03" db="EMBL/GenBank/DDBJ databases">
        <title>Bacteriophage NCPPB3778 and a type I-E CRISPR drive the evolution of the US Biological Select Agent, Rathayibacter toxicus.</title>
        <authorList>
            <person name="Davis E.W.II."/>
            <person name="Tabima J.F."/>
            <person name="Weisberg A.J."/>
            <person name="Dantas Lopes L."/>
            <person name="Wiseman M.S."/>
            <person name="Wiseman M.S."/>
            <person name="Pupko T."/>
            <person name="Belcher M.S."/>
            <person name="Sechler A.J."/>
            <person name="Tancos M.A."/>
            <person name="Schroeder B.K."/>
            <person name="Murray T.D."/>
            <person name="Luster D.G."/>
            <person name="Schneider W.L."/>
            <person name="Rogers E."/>
            <person name="Andreote F.D."/>
            <person name="Grunwald N.J."/>
            <person name="Putnam M.L."/>
            <person name="Chang J.H."/>
        </authorList>
    </citation>
    <scope>NUCLEOTIDE SEQUENCE [LARGE SCALE GENOMIC DNA]</scope>
    <source>
        <strain evidence="2 3">DSM 15932</strain>
    </source>
</reference>
<dbReference type="RefSeq" id="WP_123705558.1">
    <property type="nucleotide sequence ID" value="NZ_CP028137.1"/>
</dbReference>
<name>A0A3Q9USD8_9MICO</name>
<organism evidence="2 3">
    <name type="scientific">Rathayibacter festucae DSM 15932</name>
    <dbReference type="NCBI Taxonomy" id="1328866"/>
    <lineage>
        <taxon>Bacteria</taxon>
        <taxon>Bacillati</taxon>
        <taxon>Actinomycetota</taxon>
        <taxon>Actinomycetes</taxon>
        <taxon>Micrococcales</taxon>
        <taxon>Microbacteriaceae</taxon>
        <taxon>Rathayibacter</taxon>
    </lineage>
</organism>
<dbReference type="PANTHER" id="PTHR33570">
    <property type="entry name" value="4-CARBOXYMUCONOLACTONE DECARBOXYLASE FAMILY PROTEIN"/>
    <property type="match status" value="1"/>
</dbReference>
<dbReference type="GO" id="GO:0051920">
    <property type="term" value="F:peroxiredoxin activity"/>
    <property type="evidence" value="ECO:0007669"/>
    <property type="project" value="InterPro"/>
</dbReference>
<feature type="domain" description="Carboxymuconolactone decarboxylase-like" evidence="1">
    <location>
        <begin position="18"/>
        <end position="101"/>
    </location>
</feature>
<dbReference type="Pfam" id="PF02627">
    <property type="entry name" value="CMD"/>
    <property type="match status" value="1"/>
</dbReference>
<dbReference type="EMBL" id="CP028137">
    <property type="protein sequence ID" value="AZZ53017.1"/>
    <property type="molecule type" value="Genomic_DNA"/>
</dbReference>
<evidence type="ECO:0000259" key="1">
    <source>
        <dbReference type="Pfam" id="PF02627"/>
    </source>
</evidence>
<gene>
    <name evidence="2" type="ORF">C1I64_13880</name>
</gene>
<evidence type="ECO:0000313" key="3">
    <source>
        <dbReference type="Proteomes" id="UP000285317"/>
    </source>
</evidence>
<dbReference type="SUPFAM" id="SSF69118">
    <property type="entry name" value="AhpD-like"/>
    <property type="match status" value="1"/>
</dbReference>
<dbReference type="InterPro" id="IPR003779">
    <property type="entry name" value="CMD-like"/>
</dbReference>
<dbReference type="PANTHER" id="PTHR33570:SF9">
    <property type="entry name" value="BLL4600 PROTEIN"/>
    <property type="match status" value="1"/>
</dbReference>
<dbReference type="Proteomes" id="UP000285317">
    <property type="component" value="Chromosome"/>
</dbReference>
<dbReference type="InterPro" id="IPR052512">
    <property type="entry name" value="4CMD/NDH-1_regulator"/>
</dbReference>
<dbReference type="KEGG" id="rfs:C1I64_13880"/>